<accession>A0A9X1SXW1</accession>
<evidence type="ECO:0000256" key="1">
    <source>
        <dbReference type="SAM" id="MobiDB-lite"/>
    </source>
</evidence>
<feature type="compositionally biased region" description="Basic and acidic residues" evidence="1">
    <location>
        <begin position="528"/>
        <end position="541"/>
    </location>
</feature>
<feature type="region of interest" description="Disordered" evidence="1">
    <location>
        <begin position="117"/>
        <end position="307"/>
    </location>
</feature>
<feature type="compositionally biased region" description="Low complexity" evidence="1">
    <location>
        <begin position="117"/>
        <end position="128"/>
    </location>
</feature>
<feature type="region of interest" description="Disordered" evidence="1">
    <location>
        <begin position="326"/>
        <end position="372"/>
    </location>
</feature>
<comment type="caution">
    <text evidence="2">The sequence shown here is derived from an EMBL/GenBank/DDBJ whole genome shotgun (WGS) entry which is preliminary data.</text>
</comment>
<name>A0A9X1SXW1_9ACTN</name>
<feature type="region of interest" description="Disordered" evidence="1">
    <location>
        <begin position="501"/>
        <end position="569"/>
    </location>
</feature>
<feature type="compositionally biased region" description="Low complexity" evidence="1">
    <location>
        <begin position="329"/>
        <end position="341"/>
    </location>
</feature>
<feature type="compositionally biased region" description="Low complexity" evidence="1">
    <location>
        <begin position="74"/>
        <end position="85"/>
    </location>
</feature>
<gene>
    <name evidence="2" type="ORF">LR394_32560</name>
</gene>
<reference evidence="2" key="1">
    <citation type="submission" date="2021-11" db="EMBL/GenBank/DDBJ databases">
        <title>Streptomyces corallinus and Kineosporia corallina sp. nov., two new coral-derived marine actinobacteria.</title>
        <authorList>
            <person name="Buangrab K."/>
            <person name="Sutthacheep M."/>
            <person name="Yeemin T."/>
            <person name="Harunari E."/>
            <person name="Igarashi Y."/>
            <person name="Sripreechasak P."/>
            <person name="Kanchanasin P."/>
            <person name="Tanasupawat S."/>
            <person name="Phongsopitanun W."/>
        </authorList>
    </citation>
    <scope>NUCLEOTIDE SEQUENCE</scope>
    <source>
        <strain evidence="2">JCM 31032</strain>
    </source>
</reference>
<feature type="compositionally biased region" description="Polar residues" evidence="1">
    <location>
        <begin position="290"/>
        <end position="300"/>
    </location>
</feature>
<dbReference type="Proteomes" id="UP001138997">
    <property type="component" value="Unassembled WGS sequence"/>
</dbReference>
<dbReference type="EMBL" id="JAJOMB010000023">
    <property type="protein sequence ID" value="MCD5315640.1"/>
    <property type="molecule type" value="Genomic_DNA"/>
</dbReference>
<dbReference type="AlphaFoldDB" id="A0A9X1SXW1"/>
<keyword evidence="3" id="KW-1185">Reference proteome</keyword>
<feature type="compositionally biased region" description="Basic and acidic residues" evidence="1">
    <location>
        <begin position="180"/>
        <end position="201"/>
    </location>
</feature>
<feature type="compositionally biased region" description="Acidic residues" evidence="1">
    <location>
        <begin position="360"/>
        <end position="369"/>
    </location>
</feature>
<feature type="compositionally biased region" description="Polar residues" evidence="1">
    <location>
        <begin position="223"/>
        <end position="243"/>
    </location>
</feature>
<feature type="compositionally biased region" description="Low complexity" evidence="1">
    <location>
        <begin position="246"/>
        <end position="255"/>
    </location>
</feature>
<proteinExistence type="predicted"/>
<feature type="compositionally biased region" description="Low complexity" evidence="1">
    <location>
        <begin position="11"/>
        <end position="20"/>
    </location>
</feature>
<protein>
    <submittedName>
        <fullName evidence="2">Uncharacterized protein</fullName>
    </submittedName>
</protein>
<sequence>MAELEAGLLAGFGLSAPGAPRAIEASSADRPAVPRVQAEVMPTVQPPQSEPIRANPANPGKAAKSTRAEAADPTTSAANTGATTAPDQSAAAEKSRAEEMAELEAGLLAGFGLATPAQPAAAESASPNPASPNPASPNRTASSQVTKSQAAADQAAKGRTAADQAAKGRTAADQAAKGRTAADRVASDRVAKRPADSDQAAKSRATADQTASDQGPARHSSEVFDNQAETPHTPARSTSSPDSRQPAAAEAAAPATRPEGKASQANRADRNQATRKAGPTRSPADYVPGSKNSPGESQNAHGDEEPAYVVERPAAARVTIPVTTSAPISASSEAAQESFQELIGRPGNRNAPEPASPETTGEEDPDEAPIPEYTTTHADLDAARLNARLAASRRARSMIVLLAATSAAWVFSVIGSVPVFIPIAATLLLSAHAVASRTAAVRSRETLTMMAAHLYAAEMAREHAEKRRQAAARTRARAEALAAAPPPEWVKRRAAAVSGDTWDPIPVPPPTYQLKPAVHRPAPPPLEKPAEKTEAAPDRQVSRGSMPRRAAEIERILQLDQDAPRAVNE</sequence>
<feature type="region of interest" description="Disordered" evidence="1">
    <location>
        <begin position="11"/>
        <end position="103"/>
    </location>
</feature>
<evidence type="ECO:0000313" key="3">
    <source>
        <dbReference type="Proteomes" id="UP001138997"/>
    </source>
</evidence>
<dbReference type="RefSeq" id="WP_231448457.1">
    <property type="nucleotide sequence ID" value="NZ_JAJOMB010000023.1"/>
</dbReference>
<organism evidence="2 3">
    <name type="scientific">Kineosporia babensis</name>
    <dbReference type="NCBI Taxonomy" id="499548"/>
    <lineage>
        <taxon>Bacteria</taxon>
        <taxon>Bacillati</taxon>
        <taxon>Actinomycetota</taxon>
        <taxon>Actinomycetes</taxon>
        <taxon>Kineosporiales</taxon>
        <taxon>Kineosporiaceae</taxon>
        <taxon>Kineosporia</taxon>
    </lineage>
</organism>
<evidence type="ECO:0000313" key="2">
    <source>
        <dbReference type="EMBL" id="MCD5315640.1"/>
    </source>
</evidence>